<gene>
    <name evidence="1" type="ORF">D8M04_05650</name>
</gene>
<reference evidence="1 2" key="1">
    <citation type="submission" date="2018-10" db="EMBL/GenBank/DDBJ databases">
        <title>Oceanobacillus sp. YLB-02 draft genome.</title>
        <authorList>
            <person name="Yu L."/>
        </authorList>
    </citation>
    <scope>NUCLEOTIDE SEQUENCE [LARGE SCALE GENOMIC DNA]</scope>
    <source>
        <strain evidence="1 2">YLB-02</strain>
    </source>
</reference>
<dbReference type="RefSeq" id="WP_121521941.1">
    <property type="nucleotide sequence ID" value="NZ_RCHR01000002.1"/>
</dbReference>
<proteinExistence type="predicted"/>
<accession>A0A498DDF3</accession>
<dbReference type="EMBL" id="RCHR01000002">
    <property type="protein sequence ID" value="RLL46690.1"/>
    <property type="molecule type" value="Genomic_DNA"/>
</dbReference>
<evidence type="ECO:0000313" key="1">
    <source>
        <dbReference type="EMBL" id="RLL46690.1"/>
    </source>
</evidence>
<dbReference type="OrthoDB" id="2720865at2"/>
<protein>
    <submittedName>
        <fullName evidence="1">Uncharacterized protein</fullName>
    </submittedName>
</protein>
<dbReference type="Proteomes" id="UP000270219">
    <property type="component" value="Unassembled WGS sequence"/>
</dbReference>
<dbReference type="AlphaFoldDB" id="A0A498DDF3"/>
<organism evidence="1 2">
    <name type="scientific">Oceanobacillus piezotolerans</name>
    <dbReference type="NCBI Taxonomy" id="2448030"/>
    <lineage>
        <taxon>Bacteria</taxon>
        <taxon>Bacillati</taxon>
        <taxon>Bacillota</taxon>
        <taxon>Bacilli</taxon>
        <taxon>Bacillales</taxon>
        <taxon>Bacillaceae</taxon>
        <taxon>Oceanobacillus</taxon>
    </lineage>
</organism>
<comment type="caution">
    <text evidence="1">The sequence shown here is derived from an EMBL/GenBank/DDBJ whole genome shotgun (WGS) entry which is preliminary data.</text>
</comment>
<evidence type="ECO:0000313" key="2">
    <source>
        <dbReference type="Proteomes" id="UP000270219"/>
    </source>
</evidence>
<sequence length="81" mass="9234">MTQQLIDDLLELITLWLEDLEEIRANGYQTDKLIAQLEKRAGDVESGILGLEENIKQIDADIQKVLSCKSKAKDEKYLKIS</sequence>
<name>A0A498DDF3_9BACI</name>
<keyword evidence="2" id="KW-1185">Reference proteome</keyword>